<evidence type="ECO:0000313" key="1">
    <source>
        <dbReference type="EMBL" id="KAF2632317.1"/>
    </source>
</evidence>
<reference evidence="1" key="1">
    <citation type="journal article" date="2020" name="Stud. Mycol.">
        <title>101 Dothideomycetes genomes: a test case for predicting lifestyles and emergence of pathogens.</title>
        <authorList>
            <person name="Haridas S."/>
            <person name="Albert R."/>
            <person name="Binder M."/>
            <person name="Bloem J."/>
            <person name="Labutti K."/>
            <person name="Salamov A."/>
            <person name="Andreopoulos B."/>
            <person name="Baker S."/>
            <person name="Barry K."/>
            <person name="Bills G."/>
            <person name="Bluhm B."/>
            <person name="Cannon C."/>
            <person name="Castanera R."/>
            <person name="Culley D."/>
            <person name="Daum C."/>
            <person name="Ezra D."/>
            <person name="Gonzalez J."/>
            <person name="Henrissat B."/>
            <person name="Kuo A."/>
            <person name="Liang C."/>
            <person name="Lipzen A."/>
            <person name="Lutzoni F."/>
            <person name="Magnuson J."/>
            <person name="Mondo S."/>
            <person name="Nolan M."/>
            <person name="Ohm R."/>
            <person name="Pangilinan J."/>
            <person name="Park H.-J."/>
            <person name="Ramirez L."/>
            <person name="Alfaro M."/>
            <person name="Sun H."/>
            <person name="Tritt A."/>
            <person name="Yoshinaga Y."/>
            <person name="Zwiers L.-H."/>
            <person name="Turgeon B."/>
            <person name="Goodwin S."/>
            <person name="Spatafora J."/>
            <person name="Crous P."/>
            <person name="Grigoriev I."/>
        </authorList>
    </citation>
    <scope>NUCLEOTIDE SEQUENCE</scope>
    <source>
        <strain evidence="1">CBS 525.71</strain>
    </source>
</reference>
<accession>A0ACB6SGU8</accession>
<protein>
    <submittedName>
        <fullName evidence="1">Uncharacterized protein</fullName>
    </submittedName>
</protein>
<sequence>MASKDVHRRSPTCSASPRACRNWRGLVPKTGVRLTAHLREGFKCRGISLKRCGISVRHAIVRCGRLLQVDNNGQMSDCGGYIACKSGFVTLFLTGLTSLMTVYYVCKIRIASFTRSGDEVRGTDSLARVMSWLEDDEDKCCEMSLLDMYTINHRG</sequence>
<organism evidence="1 2">
    <name type="scientific">Macroventuria anomochaeta</name>
    <dbReference type="NCBI Taxonomy" id="301207"/>
    <lineage>
        <taxon>Eukaryota</taxon>
        <taxon>Fungi</taxon>
        <taxon>Dikarya</taxon>
        <taxon>Ascomycota</taxon>
        <taxon>Pezizomycotina</taxon>
        <taxon>Dothideomycetes</taxon>
        <taxon>Pleosporomycetidae</taxon>
        <taxon>Pleosporales</taxon>
        <taxon>Pleosporineae</taxon>
        <taxon>Didymellaceae</taxon>
        <taxon>Macroventuria</taxon>
    </lineage>
</organism>
<dbReference type="EMBL" id="MU006703">
    <property type="protein sequence ID" value="KAF2632317.1"/>
    <property type="molecule type" value="Genomic_DNA"/>
</dbReference>
<keyword evidence="2" id="KW-1185">Reference proteome</keyword>
<proteinExistence type="predicted"/>
<dbReference type="Proteomes" id="UP000799754">
    <property type="component" value="Unassembled WGS sequence"/>
</dbReference>
<evidence type="ECO:0000313" key="2">
    <source>
        <dbReference type="Proteomes" id="UP000799754"/>
    </source>
</evidence>
<name>A0ACB6SGU8_9PLEO</name>
<comment type="caution">
    <text evidence="1">The sequence shown here is derived from an EMBL/GenBank/DDBJ whole genome shotgun (WGS) entry which is preliminary data.</text>
</comment>
<gene>
    <name evidence="1" type="ORF">BU25DRAFT_418027</name>
</gene>